<feature type="region of interest" description="Disordered" evidence="1">
    <location>
        <begin position="1"/>
        <end position="24"/>
    </location>
</feature>
<feature type="compositionally biased region" description="Acidic residues" evidence="1">
    <location>
        <begin position="136"/>
        <end position="146"/>
    </location>
</feature>
<evidence type="ECO:0000313" key="3">
    <source>
        <dbReference type="Proteomes" id="UP000327013"/>
    </source>
</evidence>
<accession>A0A5N6L3I5</accession>
<feature type="compositionally biased region" description="Basic and acidic residues" evidence="1">
    <location>
        <begin position="191"/>
        <end position="200"/>
    </location>
</feature>
<evidence type="ECO:0008006" key="4">
    <source>
        <dbReference type="Google" id="ProtNLM"/>
    </source>
</evidence>
<dbReference type="Proteomes" id="UP000327013">
    <property type="component" value="Unassembled WGS sequence"/>
</dbReference>
<proteinExistence type="predicted"/>
<evidence type="ECO:0000313" key="2">
    <source>
        <dbReference type="EMBL" id="KAB8664832.1"/>
    </source>
</evidence>
<dbReference type="OrthoDB" id="26525at2759"/>
<feature type="region of interest" description="Disordered" evidence="1">
    <location>
        <begin position="42"/>
        <end position="70"/>
    </location>
</feature>
<dbReference type="EMBL" id="VIBQ01000083">
    <property type="protein sequence ID" value="KAB8664832.1"/>
    <property type="molecule type" value="Genomic_DNA"/>
</dbReference>
<dbReference type="Gene3D" id="1.10.238.10">
    <property type="entry name" value="EF-hand"/>
    <property type="match status" value="1"/>
</dbReference>
<sequence length="300" mass="31488">MPPRRRRPAQQPTPPPPPGPTTPELHAAFALFAVPLASIPTISLSSDSDEGNGASGPRRAPRRAASEDPDELVLRLADVRRALAAVDLPGVALGEVFEEGERGCGREHFVMLARVVAEGAEGAEGSGGSGGSVYEGGEEEEEEQEEGGGGFVRDGEDEDGGGGFVVGDDDDEDMAGGFVREKPAAKGKGKGKSEKKEPAAKKGGAKRKRGGRGAVDEAKQQEDINHAFALFTHGRSSDTEGGEATITMGDLRRIARELREDVDDAVLKAMLQEANGESKSGKGVDREEFEGVMRRAGIFG</sequence>
<reference evidence="2 3" key="1">
    <citation type="submission" date="2019-06" db="EMBL/GenBank/DDBJ databases">
        <title>A chromosomal-level reference genome of Carpinus fangiana (Coryloideae, Betulaceae).</title>
        <authorList>
            <person name="Yang X."/>
            <person name="Wang Z."/>
            <person name="Zhang L."/>
            <person name="Hao G."/>
            <person name="Liu J."/>
            <person name="Yang Y."/>
        </authorList>
    </citation>
    <scope>NUCLEOTIDE SEQUENCE [LARGE SCALE GENOMIC DNA]</scope>
    <source>
        <strain evidence="2">Cfa_2016G</strain>
        <tissue evidence="2">Leaf</tissue>
    </source>
</reference>
<gene>
    <name evidence="2" type="ORF">FH972_026256</name>
</gene>
<feature type="compositionally biased region" description="Pro residues" evidence="1">
    <location>
        <begin position="11"/>
        <end position="21"/>
    </location>
</feature>
<name>A0A5N6L3I5_9ROSI</name>
<evidence type="ECO:0000256" key="1">
    <source>
        <dbReference type="SAM" id="MobiDB-lite"/>
    </source>
</evidence>
<feature type="region of interest" description="Disordered" evidence="1">
    <location>
        <begin position="120"/>
        <end position="221"/>
    </location>
</feature>
<feature type="compositionally biased region" description="Gly residues" evidence="1">
    <location>
        <begin position="122"/>
        <end position="134"/>
    </location>
</feature>
<dbReference type="AlphaFoldDB" id="A0A5N6L3I5"/>
<organism evidence="2 3">
    <name type="scientific">Carpinus fangiana</name>
    <dbReference type="NCBI Taxonomy" id="176857"/>
    <lineage>
        <taxon>Eukaryota</taxon>
        <taxon>Viridiplantae</taxon>
        <taxon>Streptophyta</taxon>
        <taxon>Embryophyta</taxon>
        <taxon>Tracheophyta</taxon>
        <taxon>Spermatophyta</taxon>
        <taxon>Magnoliopsida</taxon>
        <taxon>eudicotyledons</taxon>
        <taxon>Gunneridae</taxon>
        <taxon>Pentapetalae</taxon>
        <taxon>rosids</taxon>
        <taxon>fabids</taxon>
        <taxon>Fagales</taxon>
        <taxon>Betulaceae</taxon>
        <taxon>Carpinus</taxon>
    </lineage>
</organism>
<protein>
    <recommendedName>
        <fullName evidence="4">EF-hand domain-containing protein</fullName>
    </recommendedName>
</protein>
<keyword evidence="3" id="KW-1185">Reference proteome</keyword>
<comment type="caution">
    <text evidence="2">The sequence shown here is derived from an EMBL/GenBank/DDBJ whole genome shotgun (WGS) entry which is preliminary data.</text>
</comment>